<dbReference type="SUPFAM" id="SSF88659">
    <property type="entry name" value="Sigma3 and sigma4 domains of RNA polymerase sigma factors"/>
    <property type="match status" value="1"/>
</dbReference>
<dbReference type="Gene3D" id="1.10.10.10">
    <property type="entry name" value="Winged helix-like DNA-binding domain superfamily/Winged helix DNA-binding domain"/>
    <property type="match status" value="1"/>
</dbReference>
<evidence type="ECO:0000256" key="5">
    <source>
        <dbReference type="ARBA" id="ARBA00023163"/>
    </source>
</evidence>
<dbReference type="PANTHER" id="PTHR43133">
    <property type="entry name" value="RNA POLYMERASE ECF-TYPE SIGMA FACTO"/>
    <property type="match status" value="1"/>
</dbReference>
<dbReference type="InterPro" id="IPR036388">
    <property type="entry name" value="WH-like_DNA-bd_sf"/>
</dbReference>
<evidence type="ECO:0000256" key="3">
    <source>
        <dbReference type="ARBA" id="ARBA00023082"/>
    </source>
</evidence>
<protein>
    <submittedName>
        <fullName evidence="8">Unannotated protein</fullName>
    </submittedName>
</protein>
<dbReference type="InterPro" id="IPR007627">
    <property type="entry name" value="RNA_pol_sigma70_r2"/>
</dbReference>
<keyword evidence="3" id="KW-0731">Sigma factor</keyword>
<dbReference type="Pfam" id="PF04545">
    <property type="entry name" value="Sigma70_r4"/>
    <property type="match status" value="1"/>
</dbReference>
<name>A0A6J6WYY1_9ZZZZ</name>
<organism evidence="8">
    <name type="scientific">freshwater metagenome</name>
    <dbReference type="NCBI Taxonomy" id="449393"/>
    <lineage>
        <taxon>unclassified sequences</taxon>
        <taxon>metagenomes</taxon>
        <taxon>ecological metagenomes</taxon>
    </lineage>
</organism>
<reference evidence="8" key="1">
    <citation type="submission" date="2020-05" db="EMBL/GenBank/DDBJ databases">
        <authorList>
            <person name="Chiriac C."/>
            <person name="Salcher M."/>
            <person name="Ghai R."/>
            <person name="Kavagutti S V."/>
        </authorList>
    </citation>
    <scope>NUCLEOTIDE SEQUENCE</scope>
</reference>
<evidence type="ECO:0000259" key="6">
    <source>
        <dbReference type="Pfam" id="PF04542"/>
    </source>
</evidence>
<keyword evidence="5" id="KW-0804">Transcription</keyword>
<comment type="similarity">
    <text evidence="1">Belongs to the sigma-70 factor family. ECF subfamily.</text>
</comment>
<dbReference type="CDD" id="cd06171">
    <property type="entry name" value="Sigma70_r4"/>
    <property type="match status" value="1"/>
</dbReference>
<dbReference type="AlphaFoldDB" id="A0A6J6WYY1"/>
<evidence type="ECO:0000256" key="4">
    <source>
        <dbReference type="ARBA" id="ARBA00023125"/>
    </source>
</evidence>
<keyword evidence="4" id="KW-0238">DNA-binding</keyword>
<dbReference type="NCBIfam" id="TIGR02937">
    <property type="entry name" value="sigma70-ECF"/>
    <property type="match status" value="1"/>
</dbReference>
<dbReference type="GO" id="GO:0003677">
    <property type="term" value="F:DNA binding"/>
    <property type="evidence" value="ECO:0007669"/>
    <property type="project" value="UniProtKB-KW"/>
</dbReference>
<evidence type="ECO:0000259" key="7">
    <source>
        <dbReference type="Pfam" id="PF04545"/>
    </source>
</evidence>
<dbReference type="InterPro" id="IPR039425">
    <property type="entry name" value="RNA_pol_sigma-70-like"/>
</dbReference>
<feature type="domain" description="RNA polymerase sigma-70 region 2" evidence="6">
    <location>
        <begin position="10"/>
        <end position="77"/>
    </location>
</feature>
<dbReference type="EMBL" id="CAFAAH010000014">
    <property type="protein sequence ID" value="CAB4788376.1"/>
    <property type="molecule type" value="Genomic_DNA"/>
</dbReference>
<evidence type="ECO:0000313" key="8">
    <source>
        <dbReference type="EMBL" id="CAB4788376.1"/>
    </source>
</evidence>
<sequence>MYLKPSFEEIYNQNVERIFAFCASRVGRDQAEDLTADVFCKALAAWDRFEDRGFAPRAWLMQIAYHSIIETWRLNARLAPVAVLEGIGQDVALIVENFEEYEMALTKLKDLPERQQTVITLRFLSELSVAEVATVLEISQEAVRSATFRGVQALRDSLVGSTEKV</sequence>
<dbReference type="SUPFAM" id="SSF88946">
    <property type="entry name" value="Sigma2 domain of RNA polymerase sigma factors"/>
    <property type="match status" value="1"/>
</dbReference>
<accession>A0A6J6WYY1</accession>
<dbReference type="InterPro" id="IPR013324">
    <property type="entry name" value="RNA_pol_sigma_r3/r4-like"/>
</dbReference>
<dbReference type="InterPro" id="IPR007630">
    <property type="entry name" value="RNA_pol_sigma70_r4"/>
</dbReference>
<dbReference type="GO" id="GO:0016987">
    <property type="term" value="F:sigma factor activity"/>
    <property type="evidence" value="ECO:0007669"/>
    <property type="project" value="UniProtKB-KW"/>
</dbReference>
<dbReference type="InterPro" id="IPR013325">
    <property type="entry name" value="RNA_pol_sigma_r2"/>
</dbReference>
<proteinExistence type="inferred from homology"/>
<keyword evidence="2" id="KW-0805">Transcription regulation</keyword>
<dbReference type="Gene3D" id="1.10.1740.10">
    <property type="match status" value="1"/>
</dbReference>
<evidence type="ECO:0000256" key="2">
    <source>
        <dbReference type="ARBA" id="ARBA00023015"/>
    </source>
</evidence>
<evidence type="ECO:0000256" key="1">
    <source>
        <dbReference type="ARBA" id="ARBA00010641"/>
    </source>
</evidence>
<dbReference type="InterPro" id="IPR014284">
    <property type="entry name" value="RNA_pol_sigma-70_dom"/>
</dbReference>
<dbReference type="PANTHER" id="PTHR43133:SF8">
    <property type="entry name" value="RNA POLYMERASE SIGMA FACTOR HI_1459-RELATED"/>
    <property type="match status" value="1"/>
</dbReference>
<feature type="domain" description="RNA polymerase sigma-70 region 4" evidence="7">
    <location>
        <begin position="108"/>
        <end position="155"/>
    </location>
</feature>
<dbReference type="Pfam" id="PF04542">
    <property type="entry name" value="Sigma70_r2"/>
    <property type="match status" value="1"/>
</dbReference>
<gene>
    <name evidence="8" type="ORF">UFOPK2996_00235</name>
</gene>
<dbReference type="GO" id="GO:0006352">
    <property type="term" value="P:DNA-templated transcription initiation"/>
    <property type="evidence" value="ECO:0007669"/>
    <property type="project" value="InterPro"/>
</dbReference>